<dbReference type="Gene3D" id="3.40.50.10110">
    <property type="entry name" value="DNA polymerase III subunit chi"/>
    <property type="match status" value="1"/>
</dbReference>
<dbReference type="InterPro" id="IPR036768">
    <property type="entry name" value="PolIII_chi_sf"/>
</dbReference>
<dbReference type="NCBIfam" id="NF004347">
    <property type="entry name" value="PRK05728.1-4"/>
    <property type="match status" value="1"/>
</dbReference>
<accession>A0A238LJN8</accession>
<name>A0A238LJN8_9RHOB</name>
<protein>
    <submittedName>
        <fullName evidence="1">DNA polymerase III subunit chi</fullName>
    </submittedName>
</protein>
<dbReference type="OrthoDB" id="9795973at2"/>
<dbReference type="GO" id="GO:0006260">
    <property type="term" value="P:DNA replication"/>
    <property type="evidence" value="ECO:0007669"/>
    <property type="project" value="InterPro"/>
</dbReference>
<evidence type="ECO:0000313" key="1">
    <source>
        <dbReference type="EMBL" id="SMY09614.1"/>
    </source>
</evidence>
<proteinExistence type="predicted"/>
<dbReference type="AlphaFoldDB" id="A0A238LJN8"/>
<organism evidence="1 2">
    <name type="scientific">Flavimaricola marinus</name>
    <dbReference type="NCBI Taxonomy" id="1819565"/>
    <lineage>
        <taxon>Bacteria</taxon>
        <taxon>Pseudomonadati</taxon>
        <taxon>Pseudomonadota</taxon>
        <taxon>Alphaproteobacteria</taxon>
        <taxon>Rhodobacterales</taxon>
        <taxon>Paracoccaceae</taxon>
        <taxon>Flavimaricola</taxon>
    </lineage>
</organism>
<dbReference type="EMBL" id="FXZK01000011">
    <property type="protein sequence ID" value="SMY09614.1"/>
    <property type="molecule type" value="Genomic_DNA"/>
</dbReference>
<dbReference type="Proteomes" id="UP000201613">
    <property type="component" value="Unassembled WGS sequence"/>
</dbReference>
<sequence>MGQTYFYHLTESPLSQTLPMLIGKARGAGWRVIVRGPSADLLDDLDKSLWLGAQDSFLPHGRAGGAHDALQPVLLCAPGEAADEEAECLMIVGGADVAPDEVAKRERVCILFDGFDGAALEHARGQWKTLTKAGAVAQYWAQEDGRWTKKAESG</sequence>
<gene>
    <name evidence="1" type="ORF">LOM8899_03785</name>
</gene>
<dbReference type="InterPro" id="IPR007459">
    <property type="entry name" value="DNA_pol3_chi"/>
</dbReference>
<dbReference type="PANTHER" id="PTHR38767">
    <property type="entry name" value="DNA POLYMERASE III SUBUNIT CHI"/>
    <property type="match status" value="1"/>
</dbReference>
<dbReference type="GO" id="GO:0003677">
    <property type="term" value="F:DNA binding"/>
    <property type="evidence" value="ECO:0007669"/>
    <property type="project" value="InterPro"/>
</dbReference>
<keyword evidence="2" id="KW-1185">Reference proteome</keyword>
<dbReference type="SUPFAM" id="SSF102400">
    <property type="entry name" value="DNA polymerase III chi subunit"/>
    <property type="match status" value="1"/>
</dbReference>
<dbReference type="Pfam" id="PF04364">
    <property type="entry name" value="DNA_pol3_chi"/>
    <property type="match status" value="1"/>
</dbReference>
<dbReference type="GO" id="GO:0032298">
    <property type="term" value="P:positive regulation of DNA-templated DNA replication initiation"/>
    <property type="evidence" value="ECO:0007669"/>
    <property type="project" value="TreeGrafter"/>
</dbReference>
<dbReference type="PANTHER" id="PTHR38767:SF1">
    <property type="entry name" value="DNA POLYMERASE III SUBUNIT CHI"/>
    <property type="match status" value="1"/>
</dbReference>
<dbReference type="RefSeq" id="WP_093993799.1">
    <property type="nucleotide sequence ID" value="NZ_FXZK01000011.1"/>
</dbReference>
<evidence type="ECO:0000313" key="2">
    <source>
        <dbReference type="Proteomes" id="UP000201613"/>
    </source>
</evidence>
<dbReference type="GO" id="GO:0003887">
    <property type="term" value="F:DNA-directed DNA polymerase activity"/>
    <property type="evidence" value="ECO:0007669"/>
    <property type="project" value="InterPro"/>
</dbReference>
<reference evidence="1 2" key="1">
    <citation type="submission" date="2017-05" db="EMBL/GenBank/DDBJ databases">
        <authorList>
            <person name="Song R."/>
            <person name="Chenine A.L."/>
            <person name="Ruprecht R.M."/>
        </authorList>
    </citation>
    <scope>NUCLEOTIDE SEQUENCE [LARGE SCALE GENOMIC DNA]</scope>
    <source>
        <strain evidence="1 2">CECT 8899</strain>
    </source>
</reference>